<feature type="binding site" evidence="7 8">
    <location>
        <begin position="201"/>
        <end position="203"/>
    </location>
    <ligand>
        <name>substrate</name>
    </ligand>
</feature>
<evidence type="ECO:0000256" key="8">
    <source>
        <dbReference type="PIRSR" id="PIRSR000190-1"/>
    </source>
</evidence>
<comment type="function">
    <text evidence="7">Catalyzes the oxidation of either pyridoxine 5'-phosphate (PNP) or pyridoxamine 5'-phosphate (PMP) into pyridoxal 5'-phosphate (PLP).</text>
</comment>
<evidence type="ECO:0000313" key="13">
    <source>
        <dbReference type="Proteomes" id="UP000321291"/>
    </source>
</evidence>
<feature type="binding site" evidence="7 9">
    <location>
        <begin position="151"/>
        <end position="152"/>
    </location>
    <ligand>
        <name>FMN</name>
        <dbReference type="ChEBI" id="CHEBI:58210"/>
    </ligand>
</feature>
<evidence type="ECO:0000256" key="2">
    <source>
        <dbReference type="ARBA" id="ARBA00011738"/>
    </source>
</evidence>
<dbReference type="PANTHER" id="PTHR10851">
    <property type="entry name" value="PYRIDOXINE-5-PHOSPHATE OXIDASE"/>
    <property type="match status" value="1"/>
</dbReference>
<dbReference type="OrthoDB" id="9780392at2"/>
<evidence type="ECO:0000256" key="5">
    <source>
        <dbReference type="ARBA" id="ARBA00023002"/>
    </source>
</evidence>
<feature type="binding site" evidence="7 9">
    <location>
        <begin position="72"/>
        <end position="77"/>
    </location>
    <ligand>
        <name>FMN</name>
        <dbReference type="ChEBI" id="CHEBI:58210"/>
    </ligand>
</feature>
<evidence type="ECO:0000313" key="12">
    <source>
        <dbReference type="EMBL" id="QEC70717.1"/>
    </source>
</evidence>
<evidence type="ECO:0000259" key="10">
    <source>
        <dbReference type="Pfam" id="PF01243"/>
    </source>
</evidence>
<dbReference type="AlphaFoldDB" id="A0A5B8VGJ5"/>
<gene>
    <name evidence="7 12" type="primary">pdxH</name>
    <name evidence="12" type="ORF">FSB73_02435</name>
</gene>
<dbReference type="Proteomes" id="UP000321291">
    <property type="component" value="Chromosome"/>
</dbReference>
<dbReference type="NCBIfam" id="NF004231">
    <property type="entry name" value="PRK05679.1"/>
    <property type="match status" value="1"/>
</dbReference>
<dbReference type="GO" id="GO:0010181">
    <property type="term" value="F:FMN binding"/>
    <property type="evidence" value="ECO:0007669"/>
    <property type="project" value="UniProtKB-UniRule"/>
</dbReference>
<dbReference type="PANTHER" id="PTHR10851:SF0">
    <property type="entry name" value="PYRIDOXINE-5'-PHOSPHATE OXIDASE"/>
    <property type="match status" value="1"/>
</dbReference>
<comment type="subunit">
    <text evidence="2 7">Homodimer.</text>
</comment>
<comment type="catalytic activity">
    <reaction evidence="7">
        <text>pyridoxamine 5'-phosphate + O2 + H2O = pyridoxal 5'-phosphate + H2O2 + NH4(+)</text>
        <dbReference type="Rhea" id="RHEA:15817"/>
        <dbReference type="ChEBI" id="CHEBI:15377"/>
        <dbReference type="ChEBI" id="CHEBI:15379"/>
        <dbReference type="ChEBI" id="CHEBI:16240"/>
        <dbReference type="ChEBI" id="CHEBI:28938"/>
        <dbReference type="ChEBI" id="CHEBI:58451"/>
        <dbReference type="ChEBI" id="CHEBI:597326"/>
        <dbReference type="EC" id="1.4.3.5"/>
    </reaction>
</comment>
<feature type="binding site" evidence="7 9">
    <location>
        <position position="195"/>
    </location>
    <ligand>
        <name>FMN</name>
        <dbReference type="ChEBI" id="CHEBI:58210"/>
    </ligand>
</feature>
<evidence type="ECO:0000256" key="1">
    <source>
        <dbReference type="ARBA" id="ARBA00007301"/>
    </source>
</evidence>
<comment type="catalytic activity">
    <reaction evidence="7">
        <text>pyridoxine 5'-phosphate + O2 = pyridoxal 5'-phosphate + H2O2</text>
        <dbReference type="Rhea" id="RHEA:15149"/>
        <dbReference type="ChEBI" id="CHEBI:15379"/>
        <dbReference type="ChEBI" id="CHEBI:16240"/>
        <dbReference type="ChEBI" id="CHEBI:58589"/>
        <dbReference type="ChEBI" id="CHEBI:597326"/>
        <dbReference type="EC" id="1.4.3.5"/>
    </reaction>
</comment>
<comment type="pathway">
    <text evidence="7">Cofactor metabolism; pyridoxal 5'-phosphate salvage; pyridoxal 5'-phosphate from pyridoxamine 5'-phosphate: step 1/1.</text>
</comment>
<dbReference type="Pfam" id="PF10590">
    <property type="entry name" value="PNP_phzG_C"/>
    <property type="match status" value="1"/>
</dbReference>
<dbReference type="InterPro" id="IPR019740">
    <property type="entry name" value="Pyridox_Oxase_CS"/>
</dbReference>
<feature type="binding site" evidence="7 9">
    <location>
        <position position="93"/>
    </location>
    <ligand>
        <name>FMN</name>
        <dbReference type="ChEBI" id="CHEBI:58210"/>
    </ligand>
</feature>
<evidence type="ECO:0000256" key="6">
    <source>
        <dbReference type="ARBA" id="ARBA00023096"/>
    </source>
</evidence>
<feature type="binding site" evidence="7 9">
    <location>
        <position position="94"/>
    </location>
    <ligand>
        <name>FMN</name>
        <dbReference type="ChEBI" id="CHEBI:58210"/>
    </ligand>
</feature>
<feature type="binding site" evidence="7 9">
    <location>
        <position position="205"/>
    </location>
    <ligand>
        <name>FMN</name>
        <dbReference type="ChEBI" id="CHEBI:58210"/>
    </ligand>
</feature>
<keyword evidence="4 7" id="KW-0288">FMN</keyword>
<feature type="binding site" evidence="7 8">
    <location>
        <position position="77"/>
    </location>
    <ligand>
        <name>substrate</name>
    </ligand>
</feature>
<feature type="domain" description="Pyridoxamine 5'-phosphate oxidase N-terminal" evidence="10">
    <location>
        <begin position="47"/>
        <end position="162"/>
    </location>
</feature>
<evidence type="ECO:0000256" key="4">
    <source>
        <dbReference type="ARBA" id="ARBA00022643"/>
    </source>
</evidence>
<dbReference type="SUPFAM" id="SSF50475">
    <property type="entry name" value="FMN-binding split barrel"/>
    <property type="match status" value="1"/>
</dbReference>
<name>A0A5B8VGJ5_9BACT</name>
<dbReference type="InterPro" id="IPR011576">
    <property type="entry name" value="Pyridox_Oxase_N"/>
</dbReference>
<protein>
    <recommendedName>
        <fullName evidence="7">Pyridoxine/pyridoxamine 5'-phosphate oxidase</fullName>
        <ecNumber evidence="7">1.4.3.5</ecNumber>
    </recommendedName>
    <alternativeName>
        <fullName evidence="7">PNP/PMP oxidase</fullName>
        <shortName evidence="7">PNPOx</shortName>
    </alternativeName>
    <alternativeName>
        <fullName evidence="7">Pyridoxal 5'-phosphate synthase</fullName>
    </alternativeName>
</protein>
<evidence type="ECO:0000256" key="9">
    <source>
        <dbReference type="PIRSR" id="PIRSR000190-2"/>
    </source>
</evidence>
<evidence type="ECO:0000256" key="3">
    <source>
        <dbReference type="ARBA" id="ARBA00022630"/>
    </source>
</evidence>
<reference evidence="12 13" key="1">
    <citation type="journal article" date="2017" name="Int. J. Syst. Evol. Microbiol.">
        <title>Arachidicoccus ginsenosidivorans sp. nov., with ginsenoside-converting activity isolated from ginseng cultivating soil.</title>
        <authorList>
            <person name="Siddiqi M.Z."/>
            <person name="Aslam Z."/>
            <person name="Im W.T."/>
        </authorList>
    </citation>
    <scope>NUCLEOTIDE SEQUENCE [LARGE SCALE GENOMIC DNA]</scope>
    <source>
        <strain evidence="12 13">Gsoil 809</strain>
    </source>
</reference>
<comment type="similarity">
    <text evidence="1 7">Belongs to the pyridoxamine 5'-phosphate oxidase family.</text>
</comment>
<dbReference type="InterPro" id="IPR012349">
    <property type="entry name" value="Split_barrel_FMN-bd"/>
</dbReference>
<feature type="binding site" evidence="7 8">
    <location>
        <position position="138"/>
    </location>
    <ligand>
        <name>substrate</name>
    </ligand>
</feature>
<proteinExistence type="inferred from homology"/>
<dbReference type="UniPathway" id="UPA01068">
    <property type="reaction ID" value="UER00304"/>
</dbReference>
<feature type="binding site" evidence="8">
    <location>
        <begin position="19"/>
        <end position="22"/>
    </location>
    <ligand>
        <name>substrate</name>
    </ligand>
</feature>
<feature type="domain" description="Pyridoxine 5'-phosphate oxidase dimerisation C-terminal" evidence="11">
    <location>
        <begin position="182"/>
        <end position="222"/>
    </location>
</feature>
<feature type="binding site" evidence="7 9">
    <location>
        <begin position="87"/>
        <end position="88"/>
    </location>
    <ligand>
        <name>FMN</name>
        <dbReference type="ChEBI" id="CHEBI:58210"/>
    </ligand>
</feature>
<dbReference type="GO" id="GO:0004733">
    <property type="term" value="F:pyridoxamine phosphate oxidase activity"/>
    <property type="evidence" value="ECO:0007669"/>
    <property type="project" value="UniProtKB-UniRule"/>
</dbReference>
<keyword evidence="5 7" id="KW-0560">Oxidoreductase</keyword>
<feature type="binding site" evidence="7 9">
    <location>
        <position position="116"/>
    </location>
    <ligand>
        <name>FMN</name>
        <dbReference type="ChEBI" id="CHEBI:58210"/>
    </ligand>
</feature>
<dbReference type="EMBL" id="CP042434">
    <property type="protein sequence ID" value="QEC70717.1"/>
    <property type="molecule type" value="Genomic_DNA"/>
</dbReference>
<dbReference type="KEGG" id="agi:FSB73_02435"/>
<evidence type="ECO:0000256" key="7">
    <source>
        <dbReference type="HAMAP-Rule" id="MF_01629"/>
    </source>
</evidence>
<dbReference type="RefSeq" id="WP_146779978.1">
    <property type="nucleotide sequence ID" value="NZ_CP042434.1"/>
</dbReference>
<keyword evidence="13" id="KW-1185">Reference proteome</keyword>
<dbReference type="GO" id="GO:0008615">
    <property type="term" value="P:pyridoxine biosynthetic process"/>
    <property type="evidence" value="ECO:0007669"/>
    <property type="project" value="UniProtKB-UniRule"/>
</dbReference>
<comment type="cofactor">
    <cofactor evidence="7 9">
        <name>FMN</name>
        <dbReference type="ChEBI" id="CHEBI:58210"/>
    </cofactor>
    <text evidence="7 9">Binds 1 FMN per subunit.</text>
</comment>
<feature type="binding site" evidence="7 8">
    <location>
        <position position="134"/>
    </location>
    <ligand>
        <name>substrate</name>
    </ligand>
</feature>
<keyword evidence="6 7" id="KW-0664">Pyridoxine biosynthesis</keyword>
<dbReference type="Gene3D" id="2.30.110.10">
    <property type="entry name" value="Electron Transport, Fmn-binding Protein, Chain A"/>
    <property type="match status" value="1"/>
</dbReference>
<comment type="pathway">
    <text evidence="7">Cofactor metabolism; pyridoxal 5'-phosphate salvage; pyridoxal 5'-phosphate from pyridoxine 5'-phosphate: step 1/1.</text>
</comment>
<accession>A0A5B8VGJ5</accession>
<dbReference type="HAMAP" id="MF_01629">
    <property type="entry name" value="PdxH"/>
    <property type="match status" value="1"/>
</dbReference>
<feature type="binding site" evidence="7 8">
    <location>
        <position position="142"/>
    </location>
    <ligand>
        <name>substrate</name>
    </ligand>
</feature>
<organism evidence="12 13">
    <name type="scientific">Arachidicoccus ginsenosidivorans</name>
    <dbReference type="NCBI Taxonomy" id="496057"/>
    <lineage>
        <taxon>Bacteria</taxon>
        <taxon>Pseudomonadati</taxon>
        <taxon>Bacteroidota</taxon>
        <taxon>Chitinophagia</taxon>
        <taxon>Chitinophagales</taxon>
        <taxon>Chitinophagaceae</taxon>
        <taxon>Arachidicoccus</taxon>
    </lineage>
</organism>
<evidence type="ECO:0000259" key="11">
    <source>
        <dbReference type="Pfam" id="PF10590"/>
    </source>
</evidence>
<sequence>MSQPKDHSSSLHNHIAAIRTEYKQLTLDEKDVEPDPFLQFDKWWQQAISAEAGEVNAMTLATASQDGIPDARIVLLKNIAENGFVFFTNYDSRKGQQLLENPHAALVFFWKELERQVRIKGKVTKVSQELSDSYFASRPTGSKVGAWSSPQSQVIASRVILQQNELNFKAQFGETIPRPEHWGGYVVIPQSIEFWQGRPSRLHDRILYTKNKDSWQITRLAP</sequence>
<dbReference type="EC" id="1.4.3.5" evidence="7"/>
<dbReference type="PIRSF" id="PIRSF000190">
    <property type="entry name" value="Pyd_amn-ph_oxd"/>
    <property type="match status" value="1"/>
</dbReference>
<keyword evidence="3 7" id="KW-0285">Flavoprotein</keyword>
<dbReference type="NCBIfam" id="TIGR00558">
    <property type="entry name" value="pdxH"/>
    <property type="match status" value="1"/>
</dbReference>
<dbReference type="PROSITE" id="PS01064">
    <property type="entry name" value="PYRIDOX_OXIDASE"/>
    <property type="match status" value="1"/>
</dbReference>
<dbReference type="FunFam" id="2.30.110.10:FF:000020">
    <property type="entry name" value="PNPO isoform 11"/>
    <property type="match status" value="1"/>
</dbReference>
<dbReference type="InterPro" id="IPR000659">
    <property type="entry name" value="Pyridox_Oxase"/>
</dbReference>
<dbReference type="InterPro" id="IPR019576">
    <property type="entry name" value="Pyridoxamine_oxidase_dimer_C"/>
</dbReference>
<dbReference type="Pfam" id="PF01243">
    <property type="entry name" value="PNPOx_N"/>
    <property type="match status" value="1"/>
</dbReference>